<comment type="caution">
    <text evidence="1">The sequence shown here is derived from an EMBL/GenBank/DDBJ whole genome shotgun (WGS) entry which is preliminary data.</text>
</comment>
<dbReference type="Proteomes" id="UP000053480">
    <property type="component" value="Unassembled WGS sequence"/>
</dbReference>
<name>A0ACC6TRM5_9CREN</name>
<keyword evidence="1" id="KW-0547">Nucleotide-binding</keyword>
<sequence length="356" mass="41762">FLRIDFEDERLYGIKANELNKVLEAGYELKGGKIELLILDEIQNVEGWELFVGRMREIYPTIVTGSNARLMSREMGTYLTGRHLDYLLLQFSFKEFLKYYNVSVEETTRGIAMVKEKLEQYIKLGGFPEAYKVISPKEYLLTLFRDIVTRDVIQRCRIRRGEINSFATFLVENTGREVTTRRLGNVFNISRQSVENYLNCLVNSYLFLAVKRFTGKLVEKYVSPRKVYAIDPAFNVNLTGKVEIGRLMENLVLVELLRRKYYQKLNYEIYYYSNGQSEVDFVINGEVKEAIQVSYDVSGLEERELKGLERFSEKYKGYRLKLITWDMEGVEELRNGEKVEVIPLWKYLIASPFRNP</sequence>
<protein>
    <submittedName>
        <fullName evidence="1">ATP-binding protein</fullName>
    </submittedName>
</protein>
<reference evidence="1" key="1">
    <citation type="submission" date="2024-07" db="EMBL/GenBank/DDBJ databases">
        <title>Metagenome and Metagenome-Assembled Genomes of Archaea from a hot spring from the geothermal field of Los Azufres, Mexico.</title>
        <authorList>
            <person name="Marin-Paredes R."/>
            <person name="Martinez-Romero E."/>
            <person name="Servin-Garciduenas L.E."/>
        </authorList>
    </citation>
    <scope>NUCLEOTIDE SEQUENCE</scope>
    <source>
        <strain evidence="1">AZ1-454</strain>
    </source>
</reference>
<proteinExistence type="predicted"/>
<feature type="non-terminal residue" evidence="1">
    <location>
        <position position="1"/>
    </location>
</feature>
<organism evidence="1 2">
    <name type="scientific">Candidatus Aramenus sulfurataquae</name>
    <dbReference type="NCBI Taxonomy" id="1326980"/>
    <lineage>
        <taxon>Archaea</taxon>
        <taxon>Thermoproteota</taxon>
        <taxon>Thermoprotei</taxon>
        <taxon>Sulfolobales</taxon>
        <taxon>Sulfolobaceae</taxon>
        <taxon>Candidatus Aramenus</taxon>
    </lineage>
</organism>
<keyword evidence="1" id="KW-0067">ATP-binding</keyword>
<dbReference type="EMBL" id="JZWS03000041">
    <property type="protein sequence ID" value="MEW9492492.1"/>
    <property type="molecule type" value="Genomic_DNA"/>
</dbReference>
<accession>A0ACC6TRM5</accession>
<gene>
    <name evidence="1" type="ORF">TQ35_0009895</name>
</gene>
<evidence type="ECO:0000313" key="2">
    <source>
        <dbReference type="Proteomes" id="UP000053480"/>
    </source>
</evidence>
<evidence type="ECO:0000313" key="1">
    <source>
        <dbReference type="EMBL" id="MEW9492492.1"/>
    </source>
</evidence>